<dbReference type="GO" id="GO:0016301">
    <property type="term" value="F:kinase activity"/>
    <property type="evidence" value="ECO:0007669"/>
    <property type="project" value="UniProtKB-KW"/>
</dbReference>
<dbReference type="Proteomes" id="UP000806285">
    <property type="component" value="Unassembled WGS sequence"/>
</dbReference>
<dbReference type="Gene3D" id="3.90.1200.10">
    <property type="match status" value="1"/>
</dbReference>
<keyword evidence="2" id="KW-0808">Transferase</keyword>
<gene>
    <name evidence="3" type="ORF">IM787_02540</name>
</gene>
<comment type="caution">
    <text evidence="3">The sequence shown here is derived from an EMBL/GenBank/DDBJ whole genome shotgun (WGS) entry which is preliminary data.</text>
</comment>
<dbReference type="RefSeq" id="WP_193675052.1">
    <property type="nucleotide sequence ID" value="NZ_JADDIV010000001.1"/>
</dbReference>
<organism evidence="3 4">
    <name type="scientific">Ramlibacter pallidus</name>
    <dbReference type="NCBI Taxonomy" id="2780087"/>
    <lineage>
        <taxon>Bacteria</taxon>
        <taxon>Pseudomonadati</taxon>
        <taxon>Pseudomonadota</taxon>
        <taxon>Betaproteobacteria</taxon>
        <taxon>Burkholderiales</taxon>
        <taxon>Comamonadaceae</taxon>
        <taxon>Ramlibacter</taxon>
    </lineage>
</organism>
<dbReference type="PANTHER" id="PTHR12149">
    <property type="entry name" value="FRUCTOSAMINE 3 KINASE-RELATED PROTEIN"/>
    <property type="match status" value="1"/>
</dbReference>
<dbReference type="EMBL" id="JADDIV010000001">
    <property type="protein sequence ID" value="MBE7366438.1"/>
    <property type="molecule type" value="Genomic_DNA"/>
</dbReference>
<proteinExistence type="inferred from homology"/>
<sequence>MRDIVEDELEAALGGEWRVRPLRNSGFCDTWDARGEGHRLFVKSGTGAAIPMLRAEAEGLRALRGTGTIRVPKVRAWTERPGSCVLAMQWLELVPPDAGFGARLGEALAALHGAPHEGFFGWPQDNHIGATPQRNAPTDGATGRDWCEFFASERLGAMLERLEDAVLAGAVERVIARLPGLLEGHAPSPALIHGDLWHGNWGMLPDGAPVLYDPAISYSDPEAELAMMDLFGAVPEGFHEAYRSAGGVRPDPVRKRLYQLYHLLNHVVLFGGAYRDQALSAAGSLA</sequence>
<evidence type="ECO:0000313" key="4">
    <source>
        <dbReference type="Proteomes" id="UP000806285"/>
    </source>
</evidence>
<dbReference type="SUPFAM" id="SSF56112">
    <property type="entry name" value="Protein kinase-like (PK-like)"/>
    <property type="match status" value="1"/>
</dbReference>
<dbReference type="PIRSF" id="PIRSF006221">
    <property type="entry name" value="Ketosamine-3-kinase"/>
    <property type="match status" value="1"/>
</dbReference>
<dbReference type="InterPro" id="IPR016477">
    <property type="entry name" value="Fructo-/Ketosamine-3-kinase"/>
</dbReference>
<protein>
    <submittedName>
        <fullName evidence="3">Fructosamine kinase family protein</fullName>
    </submittedName>
</protein>
<name>A0ABR9RYY5_9BURK</name>
<dbReference type="Pfam" id="PF03881">
    <property type="entry name" value="Fructosamin_kin"/>
    <property type="match status" value="1"/>
</dbReference>
<dbReference type="Gene3D" id="3.30.200.20">
    <property type="entry name" value="Phosphorylase Kinase, domain 1"/>
    <property type="match status" value="1"/>
</dbReference>
<dbReference type="PANTHER" id="PTHR12149:SF8">
    <property type="entry name" value="PROTEIN-RIBULOSAMINE 3-KINASE"/>
    <property type="match status" value="1"/>
</dbReference>
<evidence type="ECO:0000256" key="2">
    <source>
        <dbReference type="PIRNR" id="PIRNR006221"/>
    </source>
</evidence>
<evidence type="ECO:0000313" key="3">
    <source>
        <dbReference type="EMBL" id="MBE7366438.1"/>
    </source>
</evidence>
<comment type="similarity">
    <text evidence="1 2">Belongs to the fructosamine kinase family.</text>
</comment>
<dbReference type="InterPro" id="IPR011009">
    <property type="entry name" value="Kinase-like_dom_sf"/>
</dbReference>
<accession>A0ABR9RYY5</accession>
<evidence type="ECO:0000256" key="1">
    <source>
        <dbReference type="ARBA" id="ARBA00009460"/>
    </source>
</evidence>
<keyword evidence="2 3" id="KW-0418">Kinase</keyword>
<reference evidence="3 4" key="1">
    <citation type="submission" date="2020-10" db="EMBL/GenBank/DDBJ databases">
        <title>Ramlibacter sp. HM2 16S ribosomal RNA gene Genome sequencing and assembly.</title>
        <authorList>
            <person name="Kang M."/>
        </authorList>
    </citation>
    <scope>NUCLEOTIDE SEQUENCE [LARGE SCALE GENOMIC DNA]</scope>
    <source>
        <strain evidence="3 4">HM2</strain>
    </source>
</reference>
<keyword evidence="4" id="KW-1185">Reference proteome</keyword>